<evidence type="ECO:0000256" key="1">
    <source>
        <dbReference type="ARBA" id="ARBA00004127"/>
    </source>
</evidence>
<keyword evidence="4 7" id="KW-0812">Transmembrane</keyword>
<dbReference type="GO" id="GO:0012505">
    <property type="term" value="C:endomembrane system"/>
    <property type="evidence" value="ECO:0007669"/>
    <property type="project" value="UniProtKB-SubCell"/>
</dbReference>
<dbReference type="GO" id="GO:0005886">
    <property type="term" value="C:plasma membrane"/>
    <property type="evidence" value="ECO:0007669"/>
    <property type="project" value="UniProtKB-SubCell"/>
</dbReference>
<accession>A0A418V7X2</accession>
<comment type="caution">
    <text evidence="8">The sequence shown here is derived from an EMBL/GenBank/DDBJ whole genome shotgun (WGS) entry which is preliminary data.</text>
</comment>
<keyword evidence="5 7" id="KW-1133">Transmembrane helix</keyword>
<name>A0A418V7X2_9DEIO</name>
<evidence type="ECO:0000256" key="7">
    <source>
        <dbReference type="RuleBase" id="RU362101"/>
    </source>
</evidence>
<feature type="transmembrane region" description="Helical" evidence="7">
    <location>
        <begin position="97"/>
        <end position="115"/>
    </location>
</feature>
<dbReference type="EMBL" id="QYUJ01000014">
    <property type="protein sequence ID" value="RJF72198.1"/>
    <property type="molecule type" value="Genomic_DNA"/>
</dbReference>
<feature type="transmembrane region" description="Helical" evidence="7">
    <location>
        <begin position="67"/>
        <end position="85"/>
    </location>
</feature>
<feature type="transmembrane region" description="Helical" evidence="7">
    <location>
        <begin position="135"/>
        <end position="155"/>
    </location>
</feature>
<keyword evidence="3" id="KW-0533">Nickel</keyword>
<gene>
    <name evidence="8" type="ORF">D3875_12175</name>
</gene>
<feature type="transmembrane region" description="Helical" evidence="7">
    <location>
        <begin position="39"/>
        <end position="61"/>
    </location>
</feature>
<keyword evidence="6 7" id="KW-0472">Membrane</keyword>
<evidence type="ECO:0000256" key="3">
    <source>
        <dbReference type="ARBA" id="ARBA00022596"/>
    </source>
</evidence>
<evidence type="ECO:0000256" key="2">
    <source>
        <dbReference type="ARBA" id="ARBA00022448"/>
    </source>
</evidence>
<feature type="transmembrane region" description="Helical" evidence="7">
    <location>
        <begin position="176"/>
        <end position="194"/>
    </location>
</feature>
<dbReference type="RefSeq" id="WP_119764093.1">
    <property type="nucleotide sequence ID" value="NZ_QYUJ01000014.1"/>
</dbReference>
<organism evidence="8 9">
    <name type="scientific">Deinococcus cavernae</name>
    <dbReference type="NCBI Taxonomy" id="2320857"/>
    <lineage>
        <taxon>Bacteria</taxon>
        <taxon>Thermotogati</taxon>
        <taxon>Deinococcota</taxon>
        <taxon>Deinococci</taxon>
        <taxon>Deinococcales</taxon>
        <taxon>Deinococcaceae</taxon>
        <taxon>Deinococcus</taxon>
    </lineage>
</organism>
<comment type="similarity">
    <text evidence="7">Belongs to the NiCoT transporter (TC 2.A.52) family.</text>
</comment>
<evidence type="ECO:0000313" key="8">
    <source>
        <dbReference type="EMBL" id="RJF72198.1"/>
    </source>
</evidence>
<dbReference type="GO" id="GO:0015099">
    <property type="term" value="F:nickel cation transmembrane transporter activity"/>
    <property type="evidence" value="ECO:0007669"/>
    <property type="project" value="UniProtKB-UniRule"/>
</dbReference>
<proteinExistence type="inferred from homology"/>
<evidence type="ECO:0000256" key="6">
    <source>
        <dbReference type="ARBA" id="ARBA00023136"/>
    </source>
</evidence>
<dbReference type="OrthoDB" id="9776706at2"/>
<dbReference type="AlphaFoldDB" id="A0A418V7X2"/>
<comment type="subcellular location">
    <subcellularLocation>
        <location evidence="7">Cell membrane</location>
        <topology evidence="7">Multi-pass membrane protein</topology>
    </subcellularLocation>
    <subcellularLocation>
        <location evidence="1">Endomembrane system</location>
        <topology evidence="1">Multi-pass membrane protein</topology>
    </subcellularLocation>
</comment>
<dbReference type="Proteomes" id="UP000286287">
    <property type="component" value="Unassembled WGS sequence"/>
</dbReference>
<evidence type="ECO:0000256" key="4">
    <source>
        <dbReference type="ARBA" id="ARBA00022692"/>
    </source>
</evidence>
<keyword evidence="9" id="KW-1185">Reference proteome</keyword>
<dbReference type="InterPro" id="IPR011541">
    <property type="entry name" value="Ni/Co_transpt_high_affinity"/>
</dbReference>
<reference evidence="8 9" key="1">
    <citation type="submission" date="2018-09" db="EMBL/GenBank/DDBJ databases">
        <authorList>
            <person name="Zhu H."/>
        </authorList>
    </citation>
    <scope>NUCLEOTIDE SEQUENCE [LARGE SCALE GENOMIC DNA]</scope>
    <source>
        <strain evidence="8 9">K2S05-167</strain>
    </source>
</reference>
<evidence type="ECO:0000313" key="9">
    <source>
        <dbReference type="Proteomes" id="UP000286287"/>
    </source>
</evidence>
<feature type="transmembrane region" description="Helical" evidence="7">
    <location>
        <begin position="200"/>
        <end position="219"/>
    </location>
</feature>
<dbReference type="Pfam" id="PF03824">
    <property type="entry name" value="NicO"/>
    <property type="match status" value="1"/>
</dbReference>
<sequence length="230" mass="23828">MVLTLAVVFALGMRHGVDADHLAAIDGFSRLRPSRWNGVLFGLGHGLVVSVLAVLMGRLAGEVDLGWLSPYLFLGVAGLNLWRLLKPGHSVLHAHAGRRAALAASPFLMGLLLAVGMETSTQLSALALAQSVPPLLLGVAFTLGMILTDGIDGLFAAALQRGQHADPGRAALASRVMGWMVVALSAGFAAAGFLDLDPEHVAGPLGVGTFIALIALRLWSRTGRAPVAPA</sequence>
<keyword evidence="2 7" id="KW-0813">Transport</keyword>
<evidence type="ECO:0000256" key="5">
    <source>
        <dbReference type="ARBA" id="ARBA00022989"/>
    </source>
</evidence>
<protein>
    <recommendedName>
        <fullName evidence="7">Nickel/cobalt efflux system</fullName>
    </recommendedName>
</protein>